<sequence length="157" mass="17481">MENAGMSSPFEDRLELADVVARYARAVDRREPAALRSLFTDDAEFVQPPGLVRRGQDPVLAGAGPIADGVLAAVAHLHSTRHVLGQHVVDLDGDRARGELYCEAHHVYPSGEGYRDYAVSVRYRDEYRRGPGGWRISRRELVVDLTADREVTLLRSE</sequence>
<feature type="domain" description="SnoaL-like" evidence="1">
    <location>
        <begin position="11"/>
        <end position="139"/>
    </location>
</feature>
<comment type="caution">
    <text evidence="2">The sequence shown here is derived from an EMBL/GenBank/DDBJ whole genome shotgun (WGS) entry which is preliminary data.</text>
</comment>
<reference evidence="2 3" key="1">
    <citation type="journal article" date="2013" name="Genome Announc.">
        <title>Draft Genome Sequence of Rhodococcus ruber Strain BKS 20-38.</title>
        <authorList>
            <person name="Bala M."/>
            <person name="Kumar S."/>
            <person name="Raghava G.P."/>
            <person name="Mayilraj S."/>
        </authorList>
    </citation>
    <scope>NUCLEOTIDE SEQUENCE [LARGE SCALE GENOMIC DNA]</scope>
    <source>
        <strain evidence="2 3">BKS 20-38</strain>
    </source>
</reference>
<name>M2YRM8_9NOCA</name>
<organism evidence="2 3">
    <name type="scientific">Rhodococcus ruber BKS 20-38</name>
    <dbReference type="NCBI Taxonomy" id="1278076"/>
    <lineage>
        <taxon>Bacteria</taxon>
        <taxon>Bacillati</taxon>
        <taxon>Actinomycetota</taxon>
        <taxon>Actinomycetes</taxon>
        <taxon>Mycobacteriales</taxon>
        <taxon>Nocardiaceae</taxon>
        <taxon>Rhodococcus</taxon>
    </lineage>
</organism>
<dbReference type="CDD" id="cd00531">
    <property type="entry name" value="NTF2_like"/>
    <property type="match status" value="1"/>
</dbReference>
<dbReference type="EMBL" id="AOEX01000102">
    <property type="protein sequence ID" value="EME51453.1"/>
    <property type="molecule type" value="Genomic_DNA"/>
</dbReference>
<evidence type="ECO:0000259" key="1">
    <source>
        <dbReference type="Pfam" id="PF13577"/>
    </source>
</evidence>
<keyword evidence="3" id="KW-1185">Reference proteome</keyword>
<dbReference type="InterPro" id="IPR032710">
    <property type="entry name" value="NTF2-like_dom_sf"/>
</dbReference>
<dbReference type="AlphaFoldDB" id="M2YRM8"/>
<protein>
    <recommendedName>
        <fullName evidence="1">SnoaL-like domain-containing protein</fullName>
    </recommendedName>
</protein>
<dbReference type="Pfam" id="PF13577">
    <property type="entry name" value="SnoaL_4"/>
    <property type="match status" value="1"/>
</dbReference>
<gene>
    <name evidence="2" type="ORF">G352_25577</name>
</gene>
<dbReference type="Gene3D" id="3.10.450.50">
    <property type="match status" value="1"/>
</dbReference>
<proteinExistence type="predicted"/>
<dbReference type="SUPFAM" id="SSF54427">
    <property type="entry name" value="NTF2-like"/>
    <property type="match status" value="1"/>
</dbReference>
<evidence type="ECO:0000313" key="2">
    <source>
        <dbReference type="EMBL" id="EME51453.1"/>
    </source>
</evidence>
<accession>M2YRM8</accession>
<dbReference type="InterPro" id="IPR037401">
    <property type="entry name" value="SnoaL-like"/>
</dbReference>
<evidence type="ECO:0000313" key="3">
    <source>
        <dbReference type="Proteomes" id="UP000011731"/>
    </source>
</evidence>
<dbReference type="PATRIC" id="fig|1278076.4.peg.5243"/>
<dbReference type="Proteomes" id="UP000011731">
    <property type="component" value="Unassembled WGS sequence"/>
</dbReference>